<dbReference type="Pfam" id="PF00856">
    <property type="entry name" value="SET"/>
    <property type="match status" value="1"/>
</dbReference>
<evidence type="ECO:0000313" key="3">
    <source>
        <dbReference type="Proteomes" id="UP001230051"/>
    </source>
</evidence>
<dbReference type="EMBL" id="JAGXEW010001809">
    <property type="protein sequence ID" value="KAK1123876.1"/>
    <property type="molecule type" value="Genomic_DNA"/>
</dbReference>
<evidence type="ECO:0000259" key="1">
    <source>
        <dbReference type="PROSITE" id="PS50280"/>
    </source>
</evidence>
<accession>A0AAD8CFT3</accession>
<dbReference type="GO" id="GO:0043516">
    <property type="term" value="P:regulation of DNA damage response, signal transduction by p53 class mediator"/>
    <property type="evidence" value="ECO:0007669"/>
    <property type="project" value="TreeGrafter"/>
</dbReference>
<dbReference type="Proteomes" id="UP001230051">
    <property type="component" value="Unassembled WGS sequence"/>
</dbReference>
<name>A0AAD8CFT3_ACIOX</name>
<dbReference type="PANTHER" id="PTHR46167">
    <property type="entry name" value="N-LYSINE METHYLTRANSFERASE KMT5A"/>
    <property type="match status" value="1"/>
</dbReference>
<comment type="caution">
    <text evidence="2">The sequence shown here is derived from an EMBL/GenBank/DDBJ whole genome shotgun (WGS) entry which is preliminary data.</text>
</comment>
<dbReference type="SMART" id="SM00317">
    <property type="entry name" value="SET"/>
    <property type="match status" value="1"/>
</dbReference>
<dbReference type="InterPro" id="IPR001214">
    <property type="entry name" value="SET_dom"/>
</dbReference>
<dbReference type="InterPro" id="IPR046341">
    <property type="entry name" value="SET_dom_sf"/>
</dbReference>
<dbReference type="PANTHER" id="PTHR46167:SF1">
    <property type="entry name" value="N-LYSINE METHYLTRANSFERASE KMT5A"/>
    <property type="match status" value="1"/>
</dbReference>
<dbReference type="Gene3D" id="2.170.270.10">
    <property type="entry name" value="SET domain"/>
    <property type="match status" value="1"/>
</dbReference>
<organism evidence="2 3">
    <name type="scientific">Acipenser oxyrinchus oxyrinchus</name>
    <dbReference type="NCBI Taxonomy" id="40147"/>
    <lineage>
        <taxon>Eukaryota</taxon>
        <taxon>Metazoa</taxon>
        <taxon>Chordata</taxon>
        <taxon>Craniata</taxon>
        <taxon>Vertebrata</taxon>
        <taxon>Euteleostomi</taxon>
        <taxon>Actinopterygii</taxon>
        <taxon>Chondrostei</taxon>
        <taxon>Acipenseriformes</taxon>
        <taxon>Acipenseridae</taxon>
        <taxon>Acipenser</taxon>
    </lineage>
</organism>
<evidence type="ECO:0000313" key="2">
    <source>
        <dbReference type="EMBL" id="KAK1123876.1"/>
    </source>
</evidence>
<keyword evidence="3" id="KW-1185">Reference proteome</keyword>
<feature type="domain" description="SET" evidence="1">
    <location>
        <begin position="224"/>
        <end position="356"/>
    </location>
</feature>
<dbReference type="GO" id="GO:0042799">
    <property type="term" value="F:histone H4K20 methyltransferase activity"/>
    <property type="evidence" value="ECO:0007669"/>
    <property type="project" value="TreeGrafter"/>
</dbReference>
<dbReference type="SUPFAM" id="SSF82199">
    <property type="entry name" value="SET domain"/>
    <property type="match status" value="1"/>
</dbReference>
<dbReference type="PROSITE" id="PS50280">
    <property type="entry name" value="SET"/>
    <property type="match status" value="1"/>
</dbReference>
<dbReference type="InterPro" id="IPR051760">
    <property type="entry name" value="KMT5A"/>
</dbReference>
<dbReference type="GO" id="GO:0005634">
    <property type="term" value="C:nucleus"/>
    <property type="evidence" value="ECO:0007669"/>
    <property type="project" value="TreeGrafter"/>
</dbReference>
<reference evidence="2" key="1">
    <citation type="submission" date="2022-02" db="EMBL/GenBank/DDBJ databases">
        <title>Atlantic sturgeon de novo genome assembly.</title>
        <authorList>
            <person name="Stock M."/>
            <person name="Klopp C."/>
            <person name="Guiguen Y."/>
            <person name="Cabau C."/>
            <person name="Parinello H."/>
            <person name="Santidrian Yebra-Pimentel E."/>
            <person name="Kuhl H."/>
            <person name="Dirks R.P."/>
            <person name="Guessner J."/>
            <person name="Wuertz S."/>
            <person name="Du K."/>
            <person name="Schartl M."/>
        </authorList>
    </citation>
    <scope>NUCLEOTIDE SEQUENCE</scope>
    <source>
        <strain evidence="2">STURGEONOMICS-FGT-2020</strain>
        <tissue evidence="2">Whole blood</tissue>
    </source>
</reference>
<dbReference type="GO" id="GO:0006357">
    <property type="term" value="P:regulation of transcription by RNA polymerase II"/>
    <property type="evidence" value="ECO:0007669"/>
    <property type="project" value="TreeGrafter"/>
</dbReference>
<dbReference type="AlphaFoldDB" id="A0AAD8CFT3"/>
<protein>
    <recommendedName>
        <fullName evidence="1">SET domain-containing protein</fullName>
    </recommendedName>
</protein>
<proteinExistence type="predicted"/>
<gene>
    <name evidence="2" type="ORF">AOXY_G38682</name>
</gene>
<sequence>MYCRYHLPKITSQSARRVFEAATKKDFSDGEKSIVADYLAHSDANAEKHYRLLNDDIICASSILLDKLGNCSSESDDDGRTARATTSAVSTAHVGSTTAKASYTNTKMDVAAAFLLLIQEFPVTLNGVAPQLDDRTRIANIHQRACYDKWRSVQRNMRKDDIISSFKRRQPTERKIEYYIRKREWGSNVPQVPEIIQCWQPQPTQQGEVTDQEIMQHVKYQKWKGLHIIDDEKKGKKVMTSRVFKKGEVVCDYHGKLISKSSGQKLMEEVEDGQMGYLFFFRGSSGKALCIDAQSERCTCHPNRDTVGRRINHAKKKGNLKPIRETIEIDGKAQDIILFIARREIAVGEELRFAYGVDKTSFSVEG</sequence>
<dbReference type="GO" id="GO:0005700">
    <property type="term" value="C:polytene chromosome"/>
    <property type="evidence" value="ECO:0007669"/>
    <property type="project" value="TreeGrafter"/>
</dbReference>